<dbReference type="HOGENOM" id="CLU_017038_1_0_0"/>
<evidence type="ECO:0000313" key="5">
    <source>
        <dbReference type="Proteomes" id="UP000002432"/>
    </source>
</evidence>
<dbReference type="OrthoDB" id="9794954at2"/>
<dbReference type="eggNOG" id="COG0674">
    <property type="taxonomic scope" value="Bacteria"/>
</dbReference>
<dbReference type="RefSeq" id="WP_011521405.1">
    <property type="nucleotide sequence ID" value="NC_008009.1"/>
</dbReference>
<evidence type="ECO:0000313" key="4">
    <source>
        <dbReference type="EMBL" id="ABF39603.1"/>
    </source>
</evidence>
<proteinExistence type="predicted"/>
<dbReference type="InterPro" id="IPR050722">
    <property type="entry name" value="Pyruvate:ferred/Flavod_OxRd"/>
</dbReference>
<dbReference type="EMBL" id="CP000360">
    <property type="protein sequence ID" value="ABF39603.1"/>
    <property type="molecule type" value="Genomic_DNA"/>
</dbReference>
<reference evidence="4 5" key="1">
    <citation type="journal article" date="2009" name="Appl. Environ. Microbiol.">
        <title>Three genomes from the phylum Acidobacteria provide insight into the lifestyles of these microorganisms in soils.</title>
        <authorList>
            <person name="Ward N.L."/>
            <person name="Challacombe J.F."/>
            <person name="Janssen P.H."/>
            <person name="Henrissat B."/>
            <person name="Coutinho P.M."/>
            <person name="Wu M."/>
            <person name="Xie G."/>
            <person name="Haft D.H."/>
            <person name="Sait M."/>
            <person name="Badger J."/>
            <person name="Barabote R.D."/>
            <person name="Bradley B."/>
            <person name="Brettin T.S."/>
            <person name="Brinkac L.M."/>
            <person name="Bruce D."/>
            <person name="Creasy T."/>
            <person name="Daugherty S.C."/>
            <person name="Davidsen T.M."/>
            <person name="DeBoy R.T."/>
            <person name="Detter J.C."/>
            <person name="Dodson R.J."/>
            <person name="Durkin A.S."/>
            <person name="Ganapathy A."/>
            <person name="Gwinn-Giglio M."/>
            <person name="Han C.S."/>
            <person name="Khouri H."/>
            <person name="Kiss H."/>
            <person name="Kothari S.P."/>
            <person name="Madupu R."/>
            <person name="Nelson K.E."/>
            <person name="Nelson W.C."/>
            <person name="Paulsen I."/>
            <person name="Penn K."/>
            <person name="Ren Q."/>
            <person name="Rosovitz M.J."/>
            <person name="Selengut J.D."/>
            <person name="Shrivastava S."/>
            <person name="Sullivan S.A."/>
            <person name="Tapia R."/>
            <person name="Thompson L.S."/>
            <person name="Watkins K.L."/>
            <person name="Yang Q."/>
            <person name="Yu C."/>
            <person name="Zafar N."/>
            <person name="Zhou L."/>
            <person name="Kuske C.R."/>
        </authorList>
    </citation>
    <scope>NUCLEOTIDE SEQUENCE [LARGE SCALE GENOMIC DNA]</scope>
    <source>
        <strain evidence="4 5">Ellin345</strain>
    </source>
</reference>
<organism evidence="4 5">
    <name type="scientific">Koribacter versatilis (strain Ellin345)</name>
    <dbReference type="NCBI Taxonomy" id="204669"/>
    <lineage>
        <taxon>Bacteria</taxon>
        <taxon>Pseudomonadati</taxon>
        <taxon>Acidobacteriota</taxon>
        <taxon>Terriglobia</taxon>
        <taxon>Terriglobales</taxon>
        <taxon>Candidatus Korobacteraceae</taxon>
        <taxon>Candidatus Korobacter</taxon>
    </lineage>
</organism>
<dbReference type="KEGG" id="aba:Acid345_0598"/>
<dbReference type="Gene3D" id="3.40.920.10">
    <property type="entry name" value="Pyruvate-ferredoxin oxidoreductase, PFOR, domain III"/>
    <property type="match status" value="1"/>
</dbReference>
<keyword evidence="5" id="KW-1185">Reference proteome</keyword>
<evidence type="ECO:0000256" key="1">
    <source>
        <dbReference type="ARBA" id="ARBA00023002"/>
    </source>
</evidence>
<dbReference type="InterPro" id="IPR002869">
    <property type="entry name" value="Pyrv_flavodox_OxRed_cen"/>
</dbReference>
<dbReference type="Pfam" id="PF01855">
    <property type="entry name" value="POR_N"/>
    <property type="match status" value="1"/>
</dbReference>
<dbReference type="InterPro" id="IPR022367">
    <property type="entry name" value="2-oxoacid/accept_OxRdtase_asu"/>
</dbReference>
<feature type="domain" description="Pyruvate/ketoisovalerate oxidoreductase catalytic" evidence="2">
    <location>
        <begin position="31"/>
        <end position="194"/>
    </location>
</feature>
<dbReference type="STRING" id="204669.Acid345_0598"/>
<sequence>MATTEVTAPSLEAQRTPVVNDFSIQVATVNGSGSQSANTVLLRTIFQMGVPVSGKNLFPSNIAGLPTWYTIRASKDGFVARKKEIDFVVAMNPETAKEDVLALEPGAAVLYDEPLNLKDLRSDVTFYAVAFDKIVAEVCKEAKLRKLVKNMIYVGVMAKLLALDMKEVEKAIRRQFATKVKAADLNWNAAQAGHDYAVQNLPKQDPFKIERMNKTEGQIIIDGNAAAALGAMFAGVSVVTWYPITPSSSLVENLIEYMKEHRLDADGKATFAIVQAEDELAAVGMVLGGGWMGARAMTATAGPGISLMGEFTGLGYYVEVPAVIWDVQRVGPSTGLPTRTAQGDIMKVANLSHGDARHPMLFPHSVAECFEFAGAAFDLAETLQTPVFVMSDLDLGMNNWMSEPFAYPTQPLKRGKVLSAEQLTQLGGFARYKDVDGDGIPYRTVPGTKHPQAAWFARGSGHNEKSQYTERPDDYVNNMDRLARKFATARKLVPQADIVQDGGKVGIIAYGTSHHAIVESLSQLLKEYGVGLDYLRLKGFPFGEEVHDYIARHDRVYVVDQNRDHQMFDLLKLDIKPEHVTKLRSVRHYNGLPIDARSVTDAILAQEVK</sequence>
<dbReference type="FunFam" id="3.40.50.970:FF:000022">
    <property type="entry name" value="2-oxoglutarate ferredoxin oxidoreductase alpha subunit"/>
    <property type="match status" value="1"/>
</dbReference>
<dbReference type="Gene3D" id="3.40.50.920">
    <property type="match status" value="1"/>
</dbReference>
<evidence type="ECO:0000259" key="3">
    <source>
        <dbReference type="Pfam" id="PF01855"/>
    </source>
</evidence>
<keyword evidence="1" id="KW-0560">Oxidoreductase</keyword>
<dbReference type="EnsemblBacteria" id="ABF39603">
    <property type="protein sequence ID" value="ABF39603"/>
    <property type="gene ID" value="Acid345_0598"/>
</dbReference>
<dbReference type="SUPFAM" id="SSF53323">
    <property type="entry name" value="Pyruvate-ferredoxin oxidoreductase, PFOR, domain III"/>
    <property type="match status" value="1"/>
</dbReference>
<feature type="domain" description="Pyruvate flavodoxin/ferredoxin oxidoreductase pyrimidine binding" evidence="3">
    <location>
        <begin position="230"/>
        <end position="392"/>
    </location>
</feature>
<dbReference type="Pfam" id="PF01558">
    <property type="entry name" value="POR"/>
    <property type="match status" value="1"/>
</dbReference>
<evidence type="ECO:0000259" key="2">
    <source>
        <dbReference type="Pfam" id="PF01558"/>
    </source>
</evidence>
<dbReference type="AlphaFoldDB" id="Q1IU47"/>
<dbReference type="InterPro" id="IPR002880">
    <property type="entry name" value="Pyrv_Fd/Flavodoxin_OxRdtase_N"/>
</dbReference>
<protein>
    <submittedName>
        <fullName evidence="4">Pyruvate flavodoxin/ferredoxin oxidoreductase-like protein</fullName>
    </submittedName>
</protein>
<dbReference type="GO" id="GO:0016903">
    <property type="term" value="F:oxidoreductase activity, acting on the aldehyde or oxo group of donors"/>
    <property type="evidence" value="ECO:0007669"/>
    <property type="project" value="InterPro"/>
</dbReference>
<dbReference type="NCBIfam" id="TIGR03710">
    <property type="entry name" value="OAFO_sf"/>
    <property type="match status" value="1"/>
</dbReference>
<dbReference type="InterPro" id="IPR029061">
    <property type="entry name" value="THDP-binding"/>
</dbReference>
<dbReference type="SUPFAM" id="SSF52922">
    <property type="entry name" value="TK C-terminal domain-like"/>
    <property type="match status" value="1"/>
</dbReference>
<dbReference type="InterPro" id="IPR019752">
    <property type="entry name" value="Pyrv/ketoisovalerate_OxRed_cat"/>
</dbReference>
<accession>Q1IU47</accession>
<dbReference type="CDD" id="cd07034">
    <property type="entry name" value="TPP_PYR_PFOR_IOR-alpha_like"/>
    <property type="match status" value="1"/>
</dbReference>
<dbReference type="GO" id="GO:0006979">
    <property type="term" value="P:response to oxidative stress"/>
    <property type="evidence" value="ECO:0007669"/>
    <property type="project" value="TreeGrafter"/>
</dbReference>
<dbReference type="PANTHER" id="PTHR32154:SF29">
    <property type="entry name" value="BLR6743 PROTEIN"/>
    <property type="match status" value="1"/>
</dbReference>
<dbReference type="PANTHER" id="PTHR32154">
    <property type="entry name" value="PYRUVATE-FLAVODOXIN OXIDOREDUCTASE-RELATED"/>
    <property type="match status" value="1"/>
</dbReference>
<dbReference type="Gene3D" id="3.40.50.970">
    <property type="match status" value="1"/>
</dbReference>
<name>Q1IU47_KORVE</name>
<keyword evidence="4" id="KW-0670">Pyruvate</keyword>
<dbReference type="SUPFAM" id="SSF52518">
    <property type="entry name" value="Thiamin diphosphate-binding fold (THDP-binding)"/>
    <property type="match status" value="1"/>
</dbReference>
<dbReference type="Proteomes" id="UP000002432">
    <property type="component" value="Chromosome"/>
</dbReference>
<dbReference type="eggNOG" id="COG1014">
    <property type="taxonomic scope" value="Bacteria"/>
</dbReference>
<gene>
    <name evidence="4" type="ordered locus">Acid345_0598</name>
</gene>
<dbReference type="InterPro" id="IPR009014">
    <property type="entry name" value="Transketo_C/PFOR_II"/>
</dbReference>